<name>A0A6G0VZS9_APHCR</name>
<gene>
    <name evidence="1" type="ORF">FWK35_00023787</name>
</gene>
<evidence type="ECO:0000313" key="1">
    <source>
        <dbReference type="EMBL" id="KAF0716074.1"/>
    </source>
</evidence>
<evidence type="ECO:0000313" key="2">
    <source>
        <dbReference type="Proteomes" id="UP000478052"/>
    </source>
</evidence>
<dbReference type="Proteomes" id="UP000478052">
    <property type="component" value="Unassembled WGS sequence"/>
</dbReference>
<reference evidence="1 2" key="1">
    <citation type="submission" date="2019-08" db="EMBL/GenBank/DDBJ databases">
        <title>Whole genome of Aphis craccivora.</title>
        <authorList>
            <person name="Voronova N.V."/>
            <person name="Shulinski R.S."/>
            <person name="Bandarenka Y.V."/>
            <person name="Zhorov D.G."/>
            <person name="Warner D."/>
        </authorList>
    </citation>
    <scope>NUCLEOTIDE SEQUENCE [LARGE SCALE GENOMIC DNA]</scope>
    <source>
        <strain evidence="1">180601</strain>
        <tissue evidence="1">Whole Body</tissue>
    </source>
</reference>
<feature type="non-terminal residue" evidence="1">
    <location>
        <position position="1"/>
    </location>
</feature>
<accession>A0A6G0VZS9</accession>
<organism evidence="1 2">
    <name type="scientific">Aphis craccivora</name>
    <name type="common">Cowpea aphid</name>
    <dbReference type="NCBI Taxonomy" id="307492"/>
    <lineage>
        <taxon>Eukaryota</taxon>
        <taxon>Metazoa</taxon>
        <taxon>Ecdysozoa</taxon>
        <taxon>Arthropoda</taxon>
        <taxon>Hexapoda</taxon>
        <taxon>Insecta</taxon>
        <taxon>Pterygota</taxon>
        <taxon>Neoptera</taxon>
        <taxon>Paraneoptera</taxon>
        <taxon>Hemiptera</taxon>
        <taxon>Sternorrhyncha</taxon>
        <taxon>Aphidomorpha</taxon>
        <taxon>Aphidoidea</taxon>
        <taxon>Aphididae</taxon>
        <taxon>Aphidini</taxon>
        <taxon>Aphis</taxon>
        <taxon>Aphis</taxon>
    </lineage>
</organism>
<dbReference type="EMBL" id="VUJU01010053">
    <property type="protein sequence ID" value="KAF0716074.1"/>
    <property type="molecule type" value="Genomic_DNA"/>
</dbReference>
<comment type="caution">
    <text evidence="1">The sequence shown here is derived from an EMBL/GenBank/DDBJ whole genome shotgun (WGS) entry which is preliminary data.</text>
</comment>
<proteinExistence type="predicted"/>
<protein>
    <submittedName>
        <fullName evidence="1">Tigger transposable element-derived protein 4-like</fullName>
    </submittedName>
</protein>
<dbReference type="AlphaFoldDB" id="A0A6G0VZS9"/>
<keyword evidence="2" id="KW-1185">Reference proteome</keyword>
<sequence length="166" mass="19411">RYEKPLLESTTLPASDDANLKHIFNDHSSADMDFSEFRKISHFCWNYSDYGFMVIDKTREMNEVYKYSCNSDKIYVLKETDILNSLFSMNIDKVLLKNLVLSKKNIKRKIMNMKSVQFQKKNTSFISNTTKNKDILITSDGDSENKLTSSFDNFFISNPKLQRIIT</sequence>